<evidence type="ECO:0000256" key="9">
    <source>
        <dbReference type="ARBA" id="ARBA00022932"/>
    </source>
</evidence>
<evidence type="ECO:0000256" key="10">
    <source>
        <dbReference type="ARBA" id="ARBA00049244"/>
    </source>
</evidence>
<dbReference type="HOGENOM" id="CLU_006229_6_0_4"/>
<dbReference type="NCBIfam" id="TIGR02397">
    <property type="entry name" value="dnaX_nterm"/>
    <property type="match status" value="1"/>
</dbReference>
<proteinExistence type="inferred from homology"/>
<keyword evidence="2 11" id="KW-0808">Transferase</keyword>
<dbReference type="GO" id="GO:0009360">
    <property type="term" value="C:DNA polymerase III complex"/>
    <property type="evidence" value="ECO:0007669"/>
    <property type="project" value="InterPro"/>
</dbReference>
<dbReference type="EMBL" id="CP000089">
    <property type="protein sequence ID" value="AAZ45562.1"/>
    <property type="molecule type" value="Genomic_DNA"/>
</dbReference>
<comment type="catalytic activity">
    <reaction evidence="10 11">
        <text>DNA(n) + a 2'-deoxyribonucleoside 5'-triphosphate = DNA(n+1) + diphosphate</text>
        <dbReference type="Rhea" id="RHEA:22508"/>
        <dbReference type="Rhea" id="RHEA-COMP:17339"/>
        <dbReference type="Rhea" id="RHEA-COMP:17340"/>
        <dbReference type="ChEBI" id="CHEBI:33019"/>
        <dbReference type="ChEBI" id="CHEBI:61560"/>
        <dbReference type="ChEBI" id="CHEBI:173112"/>
        <dbReference type="EC" id="2.7.7.7"/>
    </reaction>
</comment>
<dbReference type="InterPro" id="IPR050238">
    <property type="entry name" value="DNA_Rep/Repair_Clamp_Loader"/>
</dbReference>
<evidence type="ECO:0000256" key="1">
    <source>
        <dbReference type="ARBA" id="ARBA00006360"/>
    </source>
</evidence>
<dbReference type="EC" id="2.7.7.7" evidence="11"/>
<organism evidence="13">
    <name type="scientific">Dechloromonas aromatica (strain RCB)</name>
    <dbReference type="NCBI Taxonomy" id="159087"/>
    <lineage>
        <taxon>Bacteria</taxon>
        <taxon>Pseudomonadati</taxon>
        <taxon>Pseudomonadota</taxon>
        <taxon>Betaproteobacteria</taxon>
        <taxon>Rhodocyclales</taxon>
        <taxon>Azonexaceae</taxon>
        <taxon>Dechloromonas</taxon>
    </lineage>
</organism>
<evidence type="ECO:0000256" key="11">
    <source>
        <dbReference type="RuleBase" id="RU364063"/>
    </source>
</evidence>
<dbReference type="GO" id="GO:0003887">
    <property type="term" value="F:DNA-directed DNA polymerase activity"/>
    <property type="evidence" value="ECO:0007669"/>
    <property type="project" value="UniProtKB-KW"/>
</dbReference>
<dbReference type="FunFam" id="3.40.50.300:FF:000014">
    <property type="entry name" value="DNA polymerase III subunit gamma/tau"/>
    <property type="match status" value="1"/>
</dbReference>
<evidence type="ECO:0000256" key="8">
    <source>
        <dbReference type="ARBA" id="ARBA00022840"/>
    </source>
</evidence>
<evidence type="ECO:0000256" key="5">
    <source>
        <dbReference type="ARBA" id="ARBA00022723"/>
    </source>
</evidence>
<gene>
    <name evidence="11" type="primary">dnaX</name>
    <name evidence="13" type="ordered locus">Daro_0806</name>
</gene>
<dbReference type="CDD" id="cd18137">
    <property type="entry name" value="HLD_clamp_pol_III_gamma_tau"/>
    <property type="match status" value="1"/>
</dbReference>
<keyword evidence="3 11" id="KW-0548">Nucleotidyltransferase</keyword>
<dbReference type="STRING" id="159087.Daro_0806"/>
<keyword evidence="6 11" id="KW-0547">Nucleotide-binding</keyword>
<dbReference type="AlphaFoldDB" id="Q47HW9"/>
<evidence type="ECO:0000256" key="2">
    <source>
        <dbReference type="ARBA" id="ARBA00022679"/>
    </source>
</evidence>
<dbReference type="Gene3D" id="1.20.272.10">
    <property type="match status" value="1"/>
</dbReference>
<dbReference type="InterPro" id="IPR021029">
    <property type="entry name" value="DNA_pol_III_tau_dom-5"/>
</dbReference>
<protein>
    <recommendedName>
        <fullName evidence="11">DNA polymerase III subunit gamma/tau</fullName>
        <ecNumber evidence="11">2.7.7.7</ecNumber>
    </recommendedName>
</protein>
<dbReference type="InterPro" id="IPR001270">
    <property type="entry name" value="ClpA/B"/>
</dbReference>
<evidence type="ECO:0000256" key="6">
    <source>
        <dbReference type="ARBA" id="ARBA00022741"/>
    </source>
</evidence>
<dbReference type="Pfam" id="PF12169">
    <property type="entry name" value="DNA_pol3_gamma3"/>
    <property type="match status" value="1"/>
</dbReference>
<name>Q47HW9_DECAR</name>
<dbReference type="InterPro" id="IPR027417">
    <property type="entry name" value="P-loop_NTPase"/>
</dbReference>
<accession>Q47HW9</accession>
<keyword evidence="9 11" id="KW-0239">DNA-directed DNA polymerase</keyword>
<dbReference type="KEGG" id="dar:Daro_0806"/>
<dbReference type="Pfam" id="PF12170">
    <property type="entry name" value="DNA_pol3_tau_5"/>
    <property type="match status" value="1"/>
</dbReference>
<comment type="function">
    <text evidence="11">DNA polymerase III is a complex, multichain enzyme responsible for most of the replicative synthesis in bacteria. This DNA polymerase also exhibits 3' to 5' exonuclease activity.</text>
</comment>
<keyword evidence="5" id="KW-0479">Metal-binding</keyword>
<dbReference type="InterPro" id="IPR022754">
    <property type="entry name" value="DNA_pol_III_gamma-3"/>
</dbReference>
<dbReference type="InterPro" id="IPR008921">
    <property type="entry name" value="DNA_pol3_clamp-load_cplx_C"/>
</dbReference>
<dbReference type="InterPro" id="IPR012763">
    <property type="entry name" value="DNA_pol_III_sug/sutau_N"/>
</dbReference>
<dbReference type="FunFam" id="1.20.272.10:FF:000003">
    <property type="entry name" value="DNA polymerase III subunit gamma/tau"/>
    <property type="match status" value="1"/>
</dbReference>
<dbReference type="Gene3D" id="3.40.50.300">
    <property type="entry name" value="P-loop containing nucleotide triphosphate hydrolases"/>
    <property type="match status" value="1"/>
</dbReference>
<evidence type="ECO:0000259" key="12">
    <source>
        <dbReference type="SMART" id="SM00382"/>
    </source>
</evidence>
<dbReference type="SMART" id="SM00382">
    <property type="entry name" value="AAA"/>
    <property type="match status" value="1"/>
</dbReference>
<dbReference type="Pfam" id="PF22608">
    <property type="entry name" value="DNAX_ATPase_lid"/>
    <property type="match status" value="1"/>
</dbReference>
<reference evidence="13" key="1">
    <citation type="submission" date="2005-08" db="EMBL/GenBank/DDBJ databases">
        <title>Complete sequence of Dechloromonas aromatica RCB.</title>
        <authorList>
            <person name="Salinero K.K."/>
            <person name="Copeland A."/>
            <person name="Lucas S."/>
            <person name="Lapidus A."/>
            <person name="Barry K."/>
            <person name="Detter J.C."/>
            <person name="Glavina T."/>
            <person name="Hammon N."/>
            <person name="Israni S."/>
            <person name="Pitluck S."/>
            <person name="Di Bartolo G."/>
            <person name="Trong S."/>
            <person name="Schmutz J."/>
            <person name="Larimer F."/>
            <person name="Land M."/>
            <person name="Ivanova N."/>
            <person name="Richardson P."/>
        </authorList>
    </citation>
    <scope>NUCLEOTIDE SEQUENCE</scope>
    <source>
        <strain evidence="13">RCB</strain>
    </source>
</reference>
<dbReference type="InterPro" id="IPR038249">
    <property type="entry name" value="PolIII_tau_V_sf"/>
</dbReference>
<dbReference type="SUPFAM" id="SSF48019">
    <property type="entry name" value="post-AAA+ oligomerization domain-like"/>
    <property type="match status" value="1"/>
</dbReference>
<keyword evidence="7" id="KW-0862">Zinc</keyword>
<evidence type="ECO:0000256" key="3">
    <source>
        <dbReference type="ARBA" id="ARBA00022695"/>
    </source>
</evidence>
<comment type="subunit">
    <text evidence="11">DNA polymerase III contains a core (composed of alpha, epsilon and theta chains) that associates with a tau subunit. This core dimerizes to form the POLIII' complex. PolIII' associates with the gamma complex (composed of gamma, delta, delta', psi and chi chains) and with the beta chain to form the complete DNA polymerase III complex.</text>
</comment>
<dbReference type="GO" id="GO:0005524">
    <property type="term" value="F:ATP binding"/>
    <property type="evidence" value="ECO:0007669"/>
    <property type="project" value="UniProtKB-KW"/>
</dbReference>
<dbReference type="InterPro" id="IPR003593">
    <property type="entry name" value="AAA+_ATPase"/>
</dbReference>
<dbReference type="SUPFAM" id="SSF52540">
    <property type="entry name" value="P-loop containing nucleoside triphosphate hydrolases"/>
    <property type="match status" value="1"/>
</dbReference>
<dbReference type="Pfam" id="PF13177">
    <property type="entry name" value="DNA_pol3_delta2"/>
    <property type="match status" value="1"/>
</dbReference>
<keyword evidence="8 11" id="KW-0067">ATP-binding</keyword>
<comment type="similarity">
    <text evidence="1 11">Belongs to the DnaX/STICHEL family.</text>
</comment>
<dbReference type="FunFam" id="1.10.8.60:FF:000013">
    <property type="entry name" value="DNA polymerase III subunit gamma/tau"/>
    <property type="match status" value="1"/>
</dbReference>
<dbReference type="PANTHER" id="PTHR11669:SF0">
    <property type="entry name" value="PROTEIN STICHEL-LIKE 2"/>
    <property type="match status" value="1"/>
</dbReference>
<dbReference type="OrthoDB" id="9810148at2"/>
<evidence type="ECO:0000256" key="7">
    <source>
        <dbReference type="ARBA" id="ARBA00022833"/>
    </source>
</evidence>
<keyword evidence="4 11" id="KW-0235">DNA replication</keyword>
<dbReference type="eggNOG" id="COG2812">
    <property type="taxonomic scope" value="Bacteria"/>
</dbReference>
<dbReference type="Gene3D" id="3.30.300.150">
    <property type="entry name" value="DNA polymerase III, tau subunit, domain V"/>
    <property type="match status" value="1"/>
</dbReference>
<dbReference type="InterPro" id="IPR045085">
    <property type="entry name" value="HLD_clamp_pol_III_gamma_tau"/>
</dbReference>
<dbReference type="PRINTS" id="PR00300">
    <property type="entry name" value="CLPPROTEASEA"/>
</dbReference>
<dbReference type="NCBIfam" id="NF005942">
    <property type="entry name" value="PRK07994.1"/>
    <property type="match status" value="1"/>
</dbReference>
<dbReference type="CDD" id="cd00009">
    <property type="entry name" value="AAA"/>
    <property type="match status" value="1"/>
</dbReference>
<dbReference type="Gene3D" id="1.10.8.60">
    <property type="match status" value="1"/>
</dbReference>
<sequence length="537" mass="58448">MSYQVLARKWRPRNFSTLVGQEHVVRALTHALSEQRLHHAYLFTGTRGVGKTTLARILAKSLNCETGITATPCGTCSACQEIDSGRFVDLLEVDAATNTRVDEMRQLLENAVYAPTRGRFKVYVIDEVHMLSNSAFNAMLKTLEEPPEHVKFILATTDPQKIPVTVLSRCLQFNLKQMPVLAITGHLGHILQAEGIPFDQPALALVARSAAGSMRDALSLLDQAIAHGAGRVEEAQVRSMLGTVDQDYLFTILEALHGAEPSALLQVAADLGIRSLSFSAALQELGALLTRLQIAQCVPGAIDDDEPERDRLKGLAAALSPEFVQLAYQIVNAGRNELAAAPDEYAGFVMTLLRLYTFRPSTVADVVGAAVPRVNAAGAMPKAVRATPATQSRGDSIPEPVIIPKLPPIASGEMDWHQIVASLSLSGLARELAQNCELRQLSENQCLLRLSPAQGHLQMRPNPDRLQQALSDFFGRPLQVRIELAQNENVTPAETVGRQRQEQQERAATAIAQDTFVRDVIESFDASLVESSIKPIA</sequence>
<dbReference type="GO" id="GO:0046872">
    <property type="term" value="F:metal ion binding"/>
    <property type="evidence" value="ECO:0007669"/>
    <property type="project" value="UniProtKB-KW"/>
</dbReference>
<evidence type="ECO:0000256" key="4">
    <source>
        <dbReference type="ARBA" id="ARBA00022705"/>
    </source>
</evidence>
<evidence type="ECO:0000313" key="13">
    <source>
        <dbReference type="EMBL" id="AAZ45562.1"/>
    </source>
</evidence>
<dbReference type="PANTHER" id="PTHR11669">
    <property type="entry name" value="REPLICATION FACTOR C / DNA POLYMERASE III GAMMA-TAU SUBUNIT"/>
    <property type="match status" value="1"/>
</dbReference>
<dbReference type="GO" id="GO:0006261">
    <property type="term" value="P:DNA-templated DNA replication"/>
    <property type="evidence" value="ECO:0007669"/>
    <property type="project" value="TreeGrafter"/>
</dbReference>
<dbReference type="GO" id="GO:0003677">
    <property type="term" value="F:DNA binding"/>
    <property type="evidence" value="ECO:0007669"/>
    <property type="project" value="InterPro"/>
</dbReference>
<feature type="domain" description="AAA+ ATPase" evidence="12">
    <location>
        <begin position="37"/>
        <end position="179"/>
    </location>
</feature>